<dbReference type="AlphaFoldDB" id="A0A2K3E298"/>
<dbReference type="Gene3D" id="1.10.10.10">
    <property type="entry name" value="Winged helix-like DNA-binding domain superfamily/Winged helix DNA-binding domain"/>
    <property type="match status" value="1"/>
</dbReference>
<feature type="compositionally biased region" description="Basic and acidic residues" evidence="10">
    <location>
        <begin position="54"/>
        <end position="113"/>
    </location>
</feature>
<keyword evidence="4" id="KW-0812">Transmembrane</keyword>
<keyword evidence="6" id="KW-0256">Endoplasmic reticulum</keyword>
<evidence type="ECO:0000256" key="9">
    <source>
        <dbReference type="ARBA" id="ARBA00023438"/>
    </source>
</evidence>
<sequence length="260" mass="28150">MDRMRAGMRQRLAQRQGEPAVDPAAEDSEDASGSGSDEDPDAPMDRRAARRAARREAAAADRAAADAKMNKRSAYEERRAKREAEREAQEAAQEEEMRRAAEERARREEEEAAKWMGQISVEEQGEDGDESGAAAESLLAAFVDFIKGRKTVPLEALALQFGLRTSEAIDRIRQLEEAGRLTGVMDERGKYIYISREEMGAVADYIRQRGRVAIGELAARSATLIDLEPRPEDGGAAAAAAGGRGAAGGGLDFEQLLAAA</sequence>
<keyword evidence="7" id="KW-1133">Transmembrane helix</keyword>
<dbReference type="RefSeq" id="XP_001699809.2">
    <property type="nucleotide sequence ID" value="XM_001699757.2"/>
</dbReference>
<feature type="compositionally biased region" description="Acidic residues" evidence="10">
    <location>
        <begin position="24"/>
        <end position="42"/>
    </location>
</feature>
<evidence type="ECO:0000256" key="4">
    <source>
        <dbReference type="ARBA" id="ARBA00022692"/>
    </source>
</evidence>
<keyword evidence="5" id="KW-0833">Ubl conjugation pathway</keyword>
<evidence type="ECO:0000256" key="10">
    <source>
        <dbReference type="SAM" id="MobiDB-lite"/>
    </source>
</evidence>
<name>A0A2K3E298_CHLRE</name>
<keyword evidence="12" id="KW-1185">Reference proteome</keyword>
<dbReference type="GeneID" id="5725360"/>
<dbReference type="EMBL" id="CM008963">
    <property type="protein sequence ID" value="PNW86915.1"/>
    <property type="molecule type" value="Genomic_DNA"/>
</dbReference>
<dbReference type="InterPro" id="IPR050899">
    <property type="entry name" value="DDRGK_domain-containing"/>
</dbReference>
<dbReference type="InterPro" id="IPR036390">
    <property type="entry name" value="WH_DNA-bd_sf"/>
</dbReference>
<evidence type="ECO:0000256" key="8">
    <source>
        <dbReference type="ARBA" id="ARBA00023136"/>
    </source>
</evidence>
<comment type="function">
    <text evidence="9">Substrate adapter for ufmylation, the covalent attachment of the ubiquitin-like modifier UFM1 to substrate proteins.</text>
</comment>
<dbReference type="PANTHER" id="PTHR48176">
    <property type="entry name" value="DDRGK DOMAIN-CONTAINING PROTEIN 1"/>
    <property type="match status" value="1"/>
</dbReference>
<feature type="region of interest" description="Disordered" evidence="10">
    <location>
        <begin position="1"/>
        <end position="132"/>
    </location>
</feature>
<comment type="subcellular location">
    <subcellularLocation>
        <location evidence="1">Endoplasmic reticulum membrane</location>
        <topology evidence="1">Single-pass membrane protein</topology>
    </subcellularLocation>
</comment>
<dbReference type="SUPFAM" id="SSF46785">
    <property type="entry name" value="Winged helix' DNA-binding domain"/>
    <property type="match status" value="1"/>
</dbReference>
<dbReference type="Proteomes" id="UP000006906">
    <property type="component" value="Chromosome 2"/>
</dbReference>
<dbReference type="InterPro" id="IPR036388">
    <property type="entry name" value="WH-like_DNA-bd_sf"/>
</dbReference>
<dbReference type="InParanoid" id="A0A2K3E298"/>
<dbReference type="PANTHER" id="PTHR48176:SF1">
    <property type="entry name" value="DDRGK DOMAIN-CONTAINING PROTEIN 1"/>
    <property type="match status" value="1"/>
</dbReference>
<dbReference type="SMART" id="SM01128">
    <property type="entry name" value="DDRGK"/>
    <property type="match status" value="1"/>
</dbReference>
<evidence type="ECO:0000256" key="3">
    <source>
        <dbReference type="ARBA" id="ARBA00018218"/>
    </source>
</evidence>
<evidence type="ECO:0000256" key="5">
    <source>
        <dbReference type="ARBA" id="ARBA00022786"/>
    </source>
</evidence>
<dbReference type="STRING" id="3055.A0A2K3E298"/>
<gene>
    <name evidence="11" type="ORF">CHLRE_02g101100v5</name>
</gene>
<dbReference type="Pfam" id="PF09756">
    <property type="entry name" value="DDRGK"/>
    <property type="match status" value="1"/>
</dbReference>
<accession>A0A2K3E298</accession>
<evidence type="ECO:0000256" key="2">
    <source>
        <dbReference type="ARBA" id="ARBA00009829"/>
    </source>
</evidence>
<protein>
    <recommendedName>
        <fullName evidence="3">DDRGK domain-containing protein 1</fullName>
    </recommendedName>
</protein>
<dbReference type="KEGG" id="cre:CHLRE_02g101100v5"/>
<evidence type="ECO:0000313" key="12">
    <source>
        <dbReference type="Proteomes" id="UP000006906"/>
    </source>
</evidence>
<keyword evidence="8" id="KW-0472">Membrane</keyword>
<evidence type="ECO:0000256" key="1">
    <source>
        <dbReference type="ARBA" id="ARBA00004389"/>
    </source>
</evidence>
<evidence type="ECO:0000256" key="7">
    <source>
        <dbReference type="ARBA" id="ARBA00022989"/>
    </source>
</evidence>
<reference evidence="11 12" key="1">
    <citation type="journal article" date="2007" name="Science">
        <title>The Chlamydomonas genome reveals the evolution of key animal and plant functions.</title>
        <authorList>
            <person name="Merchant S.S."/>
            <person name="Prochnik S.E."/>
            <person name="Vallon O."/>
            <person name="Harris E.H."/>
            <person name="Karpowicz S.J."/>
            <person name="Witman G.B."/>
            <person name="Terry A."/>
            <person name="Salamov A."/>
            <person name="Fritz-Laylin L.K."/>
            <person name="Marechal-Drouard L."/>
            <person name="Marshall W.F."/>
            <person name="Qu L.H."/>
            <person name="Nelson D.R."/>
            <person name="Sanderfoot A.A."/>
            <person name="Spalding M.H."/>
            <person name="Kapitonov V.V."/>
            <person name="Ren Q."/>
            <person name="Ferris P."/>
            <person name="Lindquist E."/>
            <person name="Shapiro H."/>
            <person name="Lucas S.M."/>
            <person name="Grimwood J."/>
            <person name="Schmutz J."/>
            <person name="Cardol P."/>
            <person name="Cerutti H."/>
            <person name="Chanfreau G."/>
            <person name="Chen C.L."/>
            <person name="Cognat V."/>
            <person name="Croft M.T."/>
            <person name="Dent R."/>
            <person name="Dutcher S."/>
            <person name="Fernandez E."/>
            <person name="Fukuzawa H."/>
            <person name="Gonzalez-Ballester D."/>
            <person name="Gonzalez-Halphen D."/>
            <person name="Hallmann A."/>
            <person name="Hanikenne M."/>
            <person name="Hippler M."/>
            <person name="Inwood W."/>
            <person name="Jabbari K."/>
            <person name="Kalanon M."/>
            <person name="Kuras R."/>
            <person name="Lefebvre P.A."/>
            <person name="Lemaire S.D."/>
            <person name="Lobanov A.V."/>
            <person name="Lohr M."/>
            <person name="Manuell A."/>
            <person name="Meier I."/>
            <person name="Mets L."/>
            <person name="Mittag M."/>
            <person name="Mittelmeier T."/>
            <person name="Moroney J.V."/>
            <person name="Moseley J."/>
            <person name="Napoli C."/>
            <person name="Nedelcu A.M."/>
            <person name="Niyogi K."/>
            <person name="Novoselov S.V."/>
            <person name="Paulsen I.T."/>
            <person name="Pazour G."/>
            <person name="Purton S."/>
            <person name="Ral J.P."/>
            <person name="Riano-Pachon D.M."/>
            <person name="Riekhof W."/>
            <person name="Rymarquis L."/>
            <person name="Schroda M."/>
            <person name="Stern D."/>
            <person name="Umen J."/>
            <person name="Willows R."/>
            <person name="Wilson N."/>
            <person name="Zimmer S.L."/>
            <person name="Allmer J."/>
            <person name="Balk J."/>
            <person name="Bisova K."/>
            <person name="Chen C.J."/>
            <person name="Elias M."/>
            <person name="Gendler K."/>
            <person name="Hauser C."/>
            <person name="Lamb M.R."/>
            <person name="Ledford H."/>
            <person name="Long J.C."/>
            <person name="Minagawa J."/>
            <person name="Page M.D."/>
            <person name="Pan J."/>
            <person name="Pootakham W."/>
            <person name="Roje S."/>
            <person name="Rose A."/>
            <person name="Stahlberg E."/>
            <person name="Terauchi A.M."/>
            <person name="Yang P."/>
            <person name="Ball S."/>
            <person name="Bowler C."/>
            <person name="Dieckmann C.L."/>
            <person name="Gladyshev V.N."/>
            <person name="Green P."/>
            <person name="Jorgensen R."/>
            <person name="Mayfield S."/>
            <person name="Mueller-Roeber B."/>
            <person name="Rajamani S."/>
            <person name="Sayre R.T."/>
            <person name="Brokstein P."/>
            <person name="Dubchak I."/>
            <person name="Goodstein D."/>
            <person name="Hornick L."/>
            <person name="Huang Y.W."/>
            <person name="Jhaveri J."/>
            <person name="Luo Y."/>
            <person name="Martinez D."/>
            <person name="Ngau W.C."/>
            <person name="Otillar B."/>
            <person name="Poliakov A."/>
            <person name="Porter A."/>
            <person name="Szajkowski L."/>
            <person name="Werner G."/>
            <person name="Zhou K."/>
            <person name="Grigoriev I.V."/>
            <person name="Rokhsar D.S."/>
            <person name="Grossman A.R."/>
        </authorList>
    </citation>
    <scope>NUCLEOTIDE SEQUENCE [LARGE SCALE GENOMIC DNA]</scope>
    <source>
        <strain evidence="12">CC-503</strain>
    </source>
</reference>
<dbReference type="PaxDb" id="3055-EDP07505"/>
<evidence type="ECO:0000256" key="6">
    <source>
        <dbReference type="ARBA" id="ARBA00022824"/>
    </source>
</evidence>
<evidence type="ECO:0000313" key="11">
    <source>
        <dbReference type="EMBL" id="PNW86915.1"/>
    </source>
</evidence>
<dbReference type="InterPro" id="IPR019153">
    <property type="entry name" value="DDRGK_dom-contain"/>
</dbReference>
<dbReference type="FunFam" id="1.10.10.10:FF:000143">
    <property type="entry name" value="DDRGK domain-containing protein 1"/>
    <property type="match status" value="1"/>
</dbReference>
<dbReference type="OrthoDB" id="2285710at2759"/>
<dbReference type="Gramene" id="PNW86915">
    <property type="protein sequence ID" value="PNW86915"/>
    <property type="gene ID" value="CHLRE_02g101100v5"/>
</dbReference>
<dbReference type="ExpressionAtlas" id="A0A2K3E298">
    <property type="expression patterns" value="baseline"/>
</dbReference>
<organism evidence="11 12">
    <name type="scientific">Chlamydomonas reinhardtii</name>
    <name type="common">Chlamydomonas smithii</name>
    <dbReference type="NCBI Taxonomy" id="3055"/>
    <lineage>
        <taxon>Eukaryota</taxon>
        <taxon>Viridiplantae</taxon>
        <taxon>Chlorophyta</taxon>
        <taxon>core chlorophytes</taxon>
        <taxon>Chlorophyceae</taxon>
        <taxon>CS clade</taxon>
        <taxon>Chlamydomonadales</taxon>
        <taxon>Chlamydomonadaceae</taxon>
        <taxon>Chlamydomonas</taxon>
    </lineage>
</organism>
<proteinExistence type="inferred from homology"/>
<comment type="similarity">
    <text evidence="2">Belongs to the DDRGK1 family.</text>
</comment>
<dbReference type="GO" id="GO:0005789">
    <property type="term" value="C:endoplasmic reticulum membrane"/>
    <property type="evidence" value="ECO:0007669"/>
    <property type="project" value="UniProtKB-SubCell"/>
</dbReference>
<dbReference type="GO" id="GO:0044389">
    <property type="term" value="F:ubiquitin-like protein ligase binding"/>
    <property type="evidence" value="ECO:0000318"/>
    <property type="project" value="GO_Central"/>
</dbReference>